<evidence type="ECO:0008006" key="5">
    <source>
        <dbReference type="Google" id="ProtNLM"/>
    </source>
</evidence>
<dbReference type="Proteomes" id="UP001596244">
    <property type="component" value="Unassembled WGS sequence"/>
</dbReference>
<comment type="caution">
    <text evidence="3">The sequence shown here is derived from an EMBL/GenBank/DDBJ whole genome shotgun (WGS) entry which is preliminary data.</text>
</comment>
<feature type="region of interest" description="Disordered" evidence="1">
    <location>
        <begin position="1"/>
        <end position="35"/>
    </location>
</feature>
<name>A0ABW1Q9P9_9CORY</name>
<keyword evidence="2" id="KW-0812">Transmembrane</keyword>
<evidence type="ECO:0000313" key="4">
    <source>
        <dbReference type="Proteomes" id="UP001596244"/>
    </source>
</evidence>
<organism evidence="3 4">
    <name type="scientific">Corynebacterium nasicanis</name>
    <dbReference type="NCBI Taxonomy" id="1448267"/>
    <lineage>
        <taxon>Bacteria</taxon>
        <taxon>Bacillati</taxon>
        <taxon>Actinomycetota</taxon>
        <taxon>Actinomycetes</taxon>
        <taxon>Mycobacteriales</taxon>
        <taxon>Corynebacteriaceae</taxon>
        <taxon>Corynebacterium</taxon>
    </lineage>
</organism>
<feature type="transmembrane region" description="Helical" evidence="2">
    <location>
        <begin position="75"/>
        <end position="100"/>
    </location>
</feature>
<evidence type="ECO:0000256" key="2">
    <source>
        <dbReference type="SAM" id="Phobius"/>
    </source>
</evidence>
<evidence type="ECO:0000313" key="3">
    <source>
        <dbReference type="EMBL" id="MFC6145291.1"/>
    </source>
</evidence>
<evidence type="ECO:0000256" key="1">
    <source>
        <dbReference type="SAM" id="MobiDB-lite"/>
    </source>
</evidence>
<reference evidence="4" key="1">
    <citation type="journal article" date="2019" name="Int. J. Syst. Evol. Microbiol.">
        <title>The Global Catalogue of Microorganisms (GCM) 10K type strain sequencing project: providing services to taxonomists for standard genome sequencing and annotation.</title>
        <authorList>
            <consortium name="The Broad Institute Genomics Platform"/>
            <consortium name="The Broad Institute Genome Sequencing Center for Infectious Disease"/>
            <person name="Wu L."/>
            <person name="Ma J."/>
        </authorList>
    </citation>
    <scope>NUCLEOTIDE SEQUENCE [LARGE SCALE GENOMIC DNA]</scope>
    <source>
        <strain evidence="4">CCUG 51943</strain>
    </source>
</reference>
<keyword evidence="2" id="KW-0472">Membrane</keyword>
<protein>
    <recommendedName>
        <fullName evidence="5">Beta-carotene 15,15'-monooxygenase</fullName>
    </recommendedName>
</protein>
<feature type="transmembrane region" description="Helical" evidence="2">
    <location>
        <begin position="157"/>
        <end position="186"/>
    </location>
</feature>
<gene>
    <name evidence="3" type="ORF">ACFPUZ_00520</name>
</gene>
<feature type="compositionally biased region" description="Basic and acidic residues" evidence="1">
    <location>
        <begin position="1"/>
        <end position="11"/>
    </location>
</feature>
<keyword evidence="2" id="KW-1133">Transmembrane helix</keyword>
<accession>A0ABW1Q9P9</accession>
<feature type="transmembrane region" description="Helical" evidence="2">
    <location>
        <begin position="257"/>
        <end position="290"/>
    </location>
</feature>
<dbReference type="EMBL" id="JBHSQE010000001">
    <property type="protein sequence ID" value="MFC6145291.1"/>
    <property type="molecule type" value="Genomic_DNA"/>
</dbReference>
<proteinExistence type="predicted"/>
<dbReference type="RefSeq" id="WP_376998778.1">
    <property type="nucleotide sequence ID" value="NZ_JBHSQE010000001.1"/>
</dbReference>
<sequence>MTTPNEPHEEPENSYPAYPSTPHPEDAPTYGQQPYQGYAGYSEQTPAATTTTTGTGKVRPMEAVSWAFGTTFRNWPVWILGTLALLVASVVVAMTVDFAFGGFSGDMSYQNGLGYQVSQVLLGLLFSALTVFIYHGALRQVDKAKIGYGDFGGNVNFWPTFGVFIVIQVITTVLFSAFALPIMLSSNDLANSQMATQDEMLAELSKLFGVFAVIMVVAVLVTPLTMFMVWFAADRRTGFAGAFGAGFRAGARNHLTLLLFNIVAGLAAMIVSLITLGLALIIIGPALLLAQAHMYRQAAQGALPAPTRA</sequence>
<feature type="transmembrane region" description="Helical" evidence="2">
    <location>
        <begin position="120"/>
        <end position="137"/>
    </location>
</feature>
<feature type="transmembrane region" description="Helical" evidence="2">
    <location>
        <begin position="207"/>
        <end position="233"/>
    </location>
</feature>
<keyword evidence="4" id="KW-1185">Reference proteome</keyword>